<dbReference type="AlphaFoldDB" id="A0A5C6S1J6"/>
<accession>A0A5C6S1J6</accession>
<protein>
    <submittedName>
        <fullName evidence="1">Uncharacterized protein</fullName>
    </submittedName>
</protein>
<proteinExistence type="predicted"/>
<evidence type="ECO:0000313" key="2">
    <source>
        <dbReference type="Proteomes" id="UP000321580"/>
    </source>
</evidence>
<gene>
    <name evidence="1" type="ORF">FRY97_02645</name>
</gene>
<dbReference type="Proteomes" id="UP000321580">
    <property type="component" value="Unassembled WGS sequence"/>
</dbReference>
<evidence type="ECO:0000313" key="1">
    <source>
        <dbReference type="EMBL" id="TXB68297.1"/>
    </source>
</evidence>
<sequence length="227" mass="24833">MLLPSSANLWLQCLGLPARLAMYFLWAAAAFSPATGSAQSFQLEHALSGKAKLLKPGSSLQLELDMPASQMMAECRRLLTGELMAPEKGMLQLLPERERKSYLLDNGLYKFDETAYEGFSLRTGMRVPLEDIHTLAYQPPLKGRLHRASRWAAGLGLLSTLVVAPLGSINYTDGTFNSGRYLRIAGYSLAASGLGIAVHLGTAPRKFAIEQPGSAPEQNQWRLKIIN</sequence>
<dbReference type="EMBL" id="VOOR01000004">
    <property type="protein sequence ID" value="TXB68297.1"/>
    <property type="molecule type" value="Genomic_DNA"/>
</dbReference>
<dbReference type="OrthoDB" id="9846262at2"/>
<comment type="caution">
    <text evidence="1">The sequence shown here is derived from an EMBL/GenBank/DDBJ whole genome shotgun (WGS) entry which is preliminary data.</text>
</comment>
<name>A0A5C6S1J6_9BACT</name>
<dbReference type="RefSeq" id="WP_147165875.1">
    <property type="nucleotide sequence ID" value="NZ_VOOR01000004.1"/>
</dbReference>
<reference evidence="1 2" key="1">
    <citation type="submission" date="2019-08" db="EMBL/GenBank/DDBJ databases">
        <title>Genome of Phaeodactylibacter luteus.</title>
        <authorList>
            <person name="Bowman J.P."/>
        </authorList>
    </citation>
    <scope>NUCLEOTIDE SEQUENCE [LARGE SCALE GENOMIC DNA]</scope>
    <source>
        <strain evidence="1 2">KCTC 42180</strain>
    </source>
</reference>
<keyword evidence="2" id="KW-1185">Reference proteome</keyword>
<organism evidence="1 2">
    <name type="scientific">Phaeodactylibacter luteus</name>
    <dbReference type="NCBI Taxonomy" id="1564516"/>
    <lineage>
        <taxon>Bacteria</taxon>
        <taxon>Pseudomonadati</taxon>
        <taxon>Bacteroidota</taxon>
        <taxon>Saprospiria</taxon>
        <taxon>Saprospirales</taxon>
        <taxon>Haliscomenobacteraceae</taxon>
        <taxon>Phaeodactylibacter</taxon>
    </lineage>
</organism>